<comment type="similarity">
    <text evidence="1">Belongs to the peptidase C14B family.</text>
</comment>
<sequence>MTHLLHPGAISRLWRHVLQNTQEYQTHQYSSPALGTRLFAITIGINYYSHASYQNLKGCVSDADEVEKYLRNELAVPSEHITSLRDLAATRRAIIATIRGIGHDMRINQGDPILIYYAGHGGEANAPSGWPSETERIQLLIPHDCGTAPDGSIIHGIPDSTLGCLLKEIADLKGDNITVILDNCYSGSGTRELPPRDSPTSIRKVHYEYPIPPNLDHQIHAPEMSRALSAPLHGNPRIPIEHTRSLQSAPDLRYGGLNSHVLLAACRSGELAREVDGRGAFTKALLATLTILAIEKVTYSRLLQLMPSLPKQHPQCEGNHQGRNIFKGLAPRSRHITHTCSLGSNYTLTIDAGLAHGVTEGSRFSIWIDDRSHLNKDEPIATIVVDDIHPFTSTGRVPNSNDLVHLRGSTKLIAEHIESGSGRPDLVLHIPDMPCMKPVFEAVTRILKRPNRRHMNIILSSAENAQVRVSKERNEFYLYVNDPEVTQYNLRRIPRSIPITADAIDFHRIIYFMANYQYHLHRSDIRRSVSSGPLLSNYVSLEFYKVRKFTQMYDRLREEGGNLNLDGTGIDIIQDESWYIIKLCNKSQFNLYPALFYFDNCDLSITSLYQPPSTQRYGRVDPPLKANSIFTIGHASSGSVPFMFEIRGSQPMELGFLKLFISTDYIRYADVEQQSPFQSSRAMTHYQPKAVKSWDTIVVPLTIRRSSR</sequence>
<dbReference type="GO" id="GO:0006508">
    <property type="term" value="P:proteolysis"/>
    <property type="evidence" value="ECO:0007669"/>
    <property type="project" value="InterPro"/>
</dbReference>
<dbReference type="OrthoDB" id="3223806at2759"/>
<keyword evidence="4" id="KW-1185">Reference proteome</keyword>
<accession>A0A409XIS0</accession>
<dbReference type="PANTHER" id="PTHR48104">
    <property type="entry name" value="METACASPASE-4"/>
    <property type="match status" value="1"/>
</dbReference>
<evidence type="ECO:0000313" key="3">
    <source>
        <dbReference type="EMBL" id="PPQ90649.1"/>
    </source>
</evidence>
<dbReference type="AlphaFoldDB" id="A0A409XIS0"/>
<proteinExistence type="inferred from homology"/>
<comment type="caution">
    <text evidence="3">The sequence shown here is derived from an EMBL/GenBank/DDBJ whole genome shotgun (WGS) entry which is preliminary data.</text>
</comment>
<protein>
    <recommendedName>
        <fullName evidence="2">Peptidase C14 caspase domain-containing protein</fullName>
    </recommendedName>
</protein>
<evidence type="ECO:0000313" key="4">
    <source>
        <dbReference type="Proteomes" id="UP000283269"/>
    </source>
</evidence>
<name>A0A409XIS0_PSICY</name>
<dbReference type="InterPro" id="IPR011600">
    <property type="entry name" value="Pept_C14_caspase"/>
</dbReference>
<dbReference type="PANTHER" id="PTHR48104:SF30">
    <property type="entry name" value="METACASPASE-1"/>
    <property type="match status" value="1"/>
</dbReference>
<gene>
    <name evidence="3" type="ORF">CVT25_006632</name>
</gene>
<evidence type="ECO:0000259" key="2">
    <source>
        <dbReference type="Pfam" id="PF00656"/>
    </source>
</evidence>
<evidence type="ECO:0000256" key="1">
    <source>
        <dbReference type="ARBA" id="ARBA00009005"/>
    </source>
</evidence>
<dbReference type="InParanoid" id="A0A409XIS0"/>
<dbReference type="InterPro" id="IPR050452">
    <property type="entry name" value="Metacaspase"/>
</dbReference>
<dbReference type="EMBL" id="NHYD01001583">
    <property type="protein sequence ID" value="PPQ90649.1"/>
    <property type="molecule type" value="Genomic_DNA"/>
</dbReference>
<dbReference type="GO" id="GO:0004197">
    <property type="term" value="F:cysteine-type endopeptidase activity"/>
    <property type="evidence" value="ECO:0007669"/>
    <property type="project" value="InterPro"/>
</dbReference>
<dbReference type="Pfam" id="PF00656">
    <property type="entry name" value="Peptidase_C14"/>
    <property type="match status" value="1"/>
</dbReference>
<organism evidence="3 4">
    <name type="scientific">Psilocybe cyanescens</name>
    <dbReference type="NCBI Taxonomy" id="93625"/>
    <lineage>
        <taxon>Eukaryota</taxon>
        <taxon>Fungi</taxon>
        <taxon>Dikarya</taxon>
        <taxon>Basidiomycota</taxon>
        <taxon>Agaricomycotina</taxon>
        <taxon>Agaricomycetes</taxon>
        <taxon>Agaricomycetidae</taxon>
        <taxon>Agaricales</taxon>
        <taxon>Agaricineae</taxon>
        <taxon>Strophariaceae</taxon>
        <taxon>Psilocybe</taxon>
    </lineage>
</organism>
<dbReference type="GO" id="GO:0005737">
    <property type="term" value="C:cytoplasm"/>
    <property type="evidence" value="ECO:0007669"/>
    <property type="project" value="TreeGrafter"/>
</dbReference>
<dbReference type="Gene3D" id="3.40.50.1460">
    <property type="match status" value="1"/>
</dbReference>
<feature type="domain" description="Peptidase C14 caspase" evidence="2">
    <location>
        <begin position="39"/>
        <end position="293"/>
    </location>
</feature>
<reference evidence="3 4" key="1">
    <citation type="journal article" date="2018" name="Evol. Lett.">
        <title>Horizontal gene cluster transfer increased hallucinogenic mushroom diversity.</title>
        <authorList>
            <person name="Reynolds H.T."/>
            <person name="Vijayakumar V."/>
            <person name="Gluck-Thaler E."/>
            <person name="Korotkin H.B."/>
            <person name="Matheny P.B."/>
            <person name="Slot J.C."/>
        </authorList>
    </citation>
    <scope>NUCLEOTIDE SEQUENCE [LARGE SCALE GENOMIC DNA]</scope>
    <source>
        <strain evidence="3 4">2631</strain>
    </source>
</reference>
<dbReference type="Proteomes" id="UP000283269">
    <property type="component" value="Unassembled WGS sequence"/>
</dbReference>